<dbReference type="KEGG" id="ten:LPB136_00210"/>
<dbReference type="Proteomes" id="UP000181898">
    <property type="component" value="Chromosome"/>
</dbReference>
<gene>
    <name evidence="2" type="ORF">LPB136_00210</name>
</gene>
<keyword evidence="3" id="KW-1185">Reference proteome</keyword>
<feature type="signal peptide" evidence="1">
    <location>
        <begin position="1"/>
        <end position="20"/>
    </location>
</feature>
<keyword evidence="1" id="KW-0732">Signal</keyword>
<sequence length="244" mass="25793">MKKYLSLLVLSIAFFTFTSCEDDSNATIQNIDFVSFETESFNFGVDIDGANTNEFNVYTSKVTGADRTYSITVNESLSTADPASYTVPASIVVPSGSNTASFPIEIKDLNIGSDGKTLVVEFAEQDGISTGKEMILNISQICPLNDVKFSMVLDSWPEEVYWRLSDSAGNIIGTSSATPGFGGYAGMSGSIALDFCLPNDTYLFEVFDGYGDGAGAISISLADGTSLFSSDGAYGSGTSGSFTL</sequence>
<name>A0A1L3JFH1_9FLAO</name>
<dbReference type="EMBL" id="CP018155">
    <property type="protein sequence ID" value="APG63885.1"/>
    <property type="molecule type" value="Genomic_DNA"/>
</dbReference>
<dbReference type="STRING" id="1850252.LPB136_00210"/>
<evidence type="ECO:0008006" key="4">
    <source>
        <dbReference type="Google" id="ProtNLM"/>
    </source>
</evidence>
<proteinExistence type="predicted"/>
<protein>
    <recommendedName>
        <fullName evidence="4">DUF1735 domain-containing protein</fullName>
    </recommendedName>
</protein>
<feature type="chain" id="PRO_5012430847" description="DUF1735 domain-containing protein" evidence="1">
    <location>
        <begin position="21"/>
        <end position="244"/>
    </location>
</feature>
<accession>A0A1L3JFH1</accession>
<dbReference type="AlphaFoldDB" id="A0A1L3JFH1"/>
<organism evidence="2 3">
    <name type="scientific">Tenacibaculum todarodis</name>
    <dbReference type="NCBI Taxonomy" id="1850252"/>
    <lineage>
        <taxon>Bacteria</taxon>
        <taxon>Pseudomonadati</taxon>
        <taxon>Bacteroidota</taxon>
        <taxon>Flavobacteriia</taxon>
        <taxon>Flavobacteriales</taxon>
        <taxon>Flavobacteriaceae</taxon>
        <taxon>Tenacibaculum</taxon>
    </lineage>
</organism>
<dbReference type="PROSITE" id="PS51257">
    <property type="entry name" value="PROKAR_LIPOPROTEIN"/>
    <property type="match status" value="1"/>
</dbReference>
<dbReference type="OrthoDB" id="9804511at2"/>
<dbReference type="RefSeq" id="WP_072554207.1">
    <property type="nucleotide sequence ID" value="NZ_CP018155.1"/>
</dbReference>
<reference evidence="2 3" key="1">
    <citation type="submission" date="2016-11" db="EMBL/GenBank/DDBJ databases">
        <title>Tenacibaculum sp. LPB0136, isolated from marine environment.</title>
        <authorList>
            <person name="Kim E."/>
            <person name="Yi H."/>
        </authorList>
    </citation>
    <scope>NUCLEOTIDE SEQUENCE [LARGE SCALE GENOMIC DNA]</scope>
    <source>
        <strain evidence="2 3">LPB0136</strain>
    </source>
</reference>
<evidence type="ECO:0000256" key="1">
    <source>
        <dbReference type="SAM" id="SignalP"/>
    </source>
</evidence>
<evidence type="ECO:0000313" key="2">
    <source>
        <dbReference type="EMBL" id="APG63885.1"/>
    </source>
</evidence>
<evidence type="ECO:0000313" key="3">
    <source>
        <dbReference type="Proteomes" id="UP000181898"/>
    </source>
</evidence>